<dbReference type="SUPFAM" id="SSF53335">
    <property type="entry name" value="S-adenosyl-L-methionine-dependent methyltransferases"/>
    <property type="match status" value="1"/>
</dbReference>
<sequence>MRAEKKVSQRLPKKRKSGSPSKSKDSEILELTSESWANLGTTVAHAKGKIFFVKGGIPEERLEVSITKENSKIGWATVSKVLKASPERISVDCKSFPDCGGCSYRHISYEEELRVKSRLLADTFLRIGSFSNQDLAEIKILSGPPEKYRNTAQIKLEKVGSQIIAGFYKENTNILVPFPEEGCRILPSEMNDWIQRKVTDRKNSPKGLEWKLRMDGEEVTEYEEDSVRIGPLLSEKFTWQIPSGGFTQVNRFLLEPWLEAIRSWVVNPKETILELYCGSGLISLSVAPKAKEVFGFEISKSSVDTARHNASTAGLGNVTFEAMDLEKKEPDRNIAKRASTWIVNPPRAGLSKKVLDYICSTRPKSLIYSSCNHTTLARDAKVLKETGFRLEQVILVDFFPRTQHFEVLTLFSS</sequence>
<evidence type="ECO:0000313" key="10">
    <source>
        <dbReference type="Proteomes" id="UP000231990"/>
    </source>
</evidence>
<dbReference type="EMBL" id="NPDZ01000001">
    <property type="protein sequence ID" value="PJZ74540.1"/>
    <property type="molecule type" value="Genomic_DNA"/>
</dbReference>
<accession>A0A2M9ZR30</accession>
<evidence type="ECO:0000256" key="5">
    <source>
        <dbReference type="PROSITE-ProRule" id="PRU10015"/>
    </source>
</evidence>
<evidence type="ECO:0000256" key="3">
    <source>
        <dbReference type="ARBA" id="ARBA00022691"/>
    </source>
</evidence>
<dbReference type="CDD" id="cd02440">
    <property type="entry name" value="AdoMet_MTases"/>
    <property type="match status" value="1"/>
</dbReference>
<evidence type="ECO:0000256" key="1">
    <source>
        <dbReference type="ARBA" id="ARBA00022603"/>
    </source>
</evidence>
<keyword evidence="3 4" id="KW-0949">S-adenosyl-L-methionine</keyword>
<protein>
    <submittedName>
        <fullName evidence="8">tRNA (Uracil-5-)-methyltransferase</fullName>
    </submittedName>
</protein>
<dbReference type="EMBL" id="NPDY01000001">
    <property type="protein sequence ID" value="PJZ71008.1"/>
    <property type="molecule type" value="Genomic_DNA"/>
</dbReference>
<dbReference type="GO" id="GO:0070475">
    <property type="term" value="P:rRNA base methylation"/>
    <property type="evidence" value="ECO:0007669"/>
    <property type="project" value="TreeGrafter"/>
</dbReference>
<feature type="active site" description="Nucleophile" evidence="4">
    <location>
        <position position="371"/>
    </location>
</feature>
<evidence type="ECO:0000256" key="6">
    <source>
        <dbReference type="SAM" id="MobiDB-lite"/>
    </source>
</evidence>
<feature type="binding site" evidence="4">
    <location>
        <position position="297"/>
    </location>
    <ligand>
        <name>S-adenosyl-L-methionine</name>
        <dbReference type="ChEBI" id="CHEBI:59789"/>
    </ligand>
</feature>
<reference evidence="9 10" key="1">
    <citation type="submission" date="2017-07" db="EMBL/GenBank/DDBJ databases">
        <title>Leptospira spp. isolated from tropical soils.</title>
        <authorList>
            <person name="Thibeaux R."/>
            <person name="Iraola G."/>
            <person name="Ferres I."/>
            <person name="Bierque E."/>
            <person name="Girault D."/>
            <person name="Soupe-Gilbert M.-E."/>
            <person name="Picardeau M."/>
            <person name="Goarant C."/>
        </authorList>
    </citation>
    <scope>NUCLEOTIDE SEQUENCE [LARGE SCALE GENOMIC DNA]</scope>
    <source>
        <strain evidence="8 10">FH1-B-B1</strain>
        <strain evidence="7 9">FH1-B-C1</strain>
    </source>
</reference>
<dbReference type="Gene3D" id="2.40.50.1070">
    <property type="match status" value="1"/>
</dbReference>
<dbReference type="PANTHER" id="PTHR11061:SF30">
    <property type="entry name" value="TRNA (URACIL(54)-C(5))-METHYLTRANSFERASE"/>
    <property type="match status" value="1"/>
</dbReference>
<dbReference type="InterPro" id="IPR029063">
    <property type="entry name" value="SAM-dependent_MTases_sf"/>
</dbReference>
<feature type="binding site" evidence="4">
    <location>
        <position position="248"/>
    </location>
    <ligand>
        <name>S-adenosyl-L-methionine</name>
        <dbReference type="ChEBI" id="CHEBI:59789"/>
    </ligand>
</feature>
<keyword evidence="1 4" id="KW-0489">Methyltransferase</keyword>
<dbReference type="PANTHER" id="PTHR11061">
    <property type="entry name" value="RNA M5U METHYLTRANSFERASE"/>
    <property type="match status" value="1"/>
</dbReference>
<feature type="binding site" evidence="4">
    <location>
        <position position="344"/>
    </location>
    <ligand>
        <name>S-adenosyl-L-methionine</name>
        <dbReference type="ChEBI" id="CHEBI:59789"/>
    </ligand>
</feature>
<dbReference type="PROSITE" id="PS01230">
    <property type="entry name" value="TRMA_1"/>
    <property type="match status" value="1"/>
</dbReference>
<keyword evidence="9" id="KW-1185">Reference proteome</keyword>
<dbReference type="Gene3D" id="3.40.50.150">
    <property type="entry name" value="Vaccinia Virus protein VP39"/>
    <property type="match status" value="2"/>
</dbReference>
<comment type="caution">
    <text evidence="8">The sequence shown here is derived from an EMBL/GenBank/DDBJ whole genome shotgun (WGS) entry which is preliminary data.</text>
</comment>
<dbReference type="InterPro" id="IPR030390">
    <property type="entry name" value="MeTrfase_TrmA_AS"/>
</dbReference>
<dbReference type="Gene3D" id="2.40.50.140">
    <property type="entry name" value="Nucleic acid-binding proteins"/>
    <property type="match status" value="1"/>
</dbReference>
<dbReference type="SUPFAM" id="SSF50249">
    <property type="entry name" value="Nucleic acid-binding proteins"/>
    <property type="match status" value="1"/>
</dbReference>
<feature type="active site" evidence="5">
    <location>
        <position position="371"/>
    </location>
</feature>
<evidence type="ECO:0000256" key="4">
    <source>
        <dbReference type="PROSITE-ProRule" id="PRU01024"/>
    </source>
</evidence>
<proteinExistence type="inferred from homology"/>
<organism evidence="8 10">
    <name type="scientific">Leptospira perolatii</name>
    <dbReference type="NCBI Taxonomy" id="2023191"/>
    <lineage>
        <taxon>Bacteria</taxon>
        <taxon>Pseudomonadati</taxon>
        <taxon>Spirochaetota</taxon>
        <taxon>Spirochaetia</taxon>
        <taxon>Leptospirales</taxon>
        <taxon>Leptospiraceae</taxon>
        <taxon>Leptospira</taxon>
    </lineage>
</organism>
<dbReference type="GO" id="GO:0070041">
    <property type="term" value="F:rRNA (uridine-C5-)-methyltransferase activity"/>
    <property type="evidence" value="ECO:0007669"/>
    <property type="project" value="TreeGrafter"/>
</dbReference>
<name>A0A2M9ZR30_9LEPT</name>
<evidence type="ECO:0000313" key="7">
    <source>
        <dbReference type="EMBL" id="PJZ71008.1"/>
    </source>
</evidence>
<dbReference type="InterPro" id="IPR010280">
    <property type="entry name" value="U5_MeTrfase_fam"/>
</dbReference>
<dbReference type="OrthoDB" id="9804590at2"/>
<evidence type="ECO:0000256" key="2">
    <source>
        <dbReference type="ARBA" id="ARBA00022679"/>
    </source>
</evidence>
<dbReference type="AlphaFoldDB" id="A0A2M9ZR30"/>
<evidence type="ECO:0000313" key="8">
    <source>
        <dbReference type="EMBL" id="PJZ74540.1"/>
    </source>
</evidence>
<dbReference type="InterPro" id="IPR012340">
    <property type="entry name" value="NA-bd_OB-fold"/>
</dbReference>
<feature type="region of interest" description="Disordered" evidence="6">
    <location>
        <begin position="1"/>
        <end position="27"/>
    </location>
</feature>
<comment type="similarity">
    <text evidence="4">Belongs to the class I-like SAM-binding methyltransferase superfamily. RNA M5U methyltransferase family.</text>
</comment>
<dbReference type="RefSeq" id="WP_100711951.1">
    <property type="nucleotide sequence ID" value="NZ_NPDY01000001.1"/>
</dbReference>
<feature type="binding site" evidence="4">
    <location>
        <position position="276"/>
    </location>
    <ligand>
        <name>S-adenosyl-L-methionine</name>
        <dbReference type="ChEBI" id="CHEBI:59789"/>
    </ligand>
</feature>
<gene>
    <name evidence="7" type="ORF">CH360_00275</name>
    <name evidence="8" type="ORF">CH373_00275</name>
</gene>
<dbReference type="Pfam" id="PF05958">
    <property type="entry name" value="tRNA_U5-meth_tr"/>
    <property type="match status" value="1"/>
</dbReference>
<dbReference type="PROSITE" id="PS51687">
    <property type="entry name" value="SAM_MT_RNA_M5U"/>
    <property type="match status" value="1"/>
</dbReference>
<evidence type="ECO:0000313" key="9">
    <source>
        <dbReference type="Proteomes" id="UP000231962"/>
    </source>
</evidence>
<dbReference type="Proteomes" id="UP000231990">
    <property type="component" value="Unassembled WGS sequence"/>
</dbReference>
<dbReference type="Proteomes" id="UP000231962">
    <property type="component" value="Unassembled WGS sequence"/>
</dbReference>
<keyword evidence="2 4" id="KW-0808">Transferase</keyword>